<proteinExistence type="inferred from homology"/>
<dbReference type="InterPro" id="IPR051567">
    <property type="entry name" value="Unconventional_Myosin_ATPase"/>
</dbReference>
<evidence type="ECO:0000256" key="1">
    <source>
        <dbReference type="PROSITE-ProRule" id="PRU00782"/>
    </source>
</evidence>
<dbReference type="Proteomes" id="UP001529510">
    <property type="component" value="Unassembled WGS sequence"/>
</dbReference>
<keyword evidence="1" id="KW-0518">Myosin</keyword>
<evidence type="ECO:0000313" key="3">
    <source>
        <dbReference type="EMBL" id="KAL0197272.1"/>
    </source>
</evidence>
<reference evidence="3 4" key="1">
    <citation type="submission" date="2024-05" db="EMBL/GenBank/DDBJ databases">
        <title>Genome sequencing and assembly of Indian major carp, Cirrhinus mrigala (Hamilton, 1822).</title>
        <authorList>
            <person name="Mohindra V."/>
            <person name="Chowdhury L.M."/>
            <person name="Lal K."/>
            <person name="Jena J.K."/>
        </authorList>
    </citation>
    <scope>NUCLEOTIDE SEQUENCE [LARGE SCALE GENOMIC DNA]</scope>
    <source>
        <strain evidence="3">CM1030</strain>
        <tissue evidence="3">Blood</tissue>
    </source>
</reference>
<comment type="similarity">
    <text evidence="1">Belongs to the TRAFAC class myosin-kinesin ATPase superfamily. Myosin family.</text>
</comment>
<keyword evidence="1" id="KW-0505">Motor protein</keyword>
<name>A0ABD0RFE7_CIRMR</name>
<dbReference type="PANTHER" id="PTHR22692:SF21">
    <property type="entry name" value="MYOSIN XVA"/>
    <property type="match status" value="1"/>
</dbReference>
<organism evidence="3 4">
    <name type="scientific">Cirrhinus mrigala</name>
    <name type="common">Mrigala</name>
    <dbReference type="NCBI Taxonomy" id="683832"/>
    <lineage>
        <taxon>Eukaryota</taxon>
        <taxon>Metazoa</taxon>
        <taxon>Chordata</taxon>
        <taxon>Craniata</taxon>
        <taxon>Vertebrata</taxon>
        <taxon>Euteleostomi</taxon>
        <taxon>Actinopterygii</taxon>
        <taxon>Neopterygii</taxon>
        <taxon>Teleostei</taxon>
        <taxon>Ostariophysi</taxon>
        <taxon>Cypriniformes</taxon>
        <taxon>Cyprinidae</taxon>
        <taxon>Labeoninae</taxon>
        <taxon>Labeonini</taxon>
        <taxon>Cirrhinus</taxon>
    </lineage>
</organism>
<feature type="non-terminal residue" evidence="3">
    <location>
        <position position="1"/>
    </location>
</feature>
<keyword evidence="4" id="KW-1185">Reference proteome</keyword>
<protein>
    <recommendedName>
        <fullName evidence="2">Myosin motor domain-containing protein</fullName>
    </recommendedName>
</protein>
<dbReference type="Pfam" id="PF00063">
    <property type="entry name" value="Myosin_head"/>
    <property type="match status" value="1"/>
</dbReference>
<dbReference type="AlphaFoldDB" id="A0ABD0RFE7"/>
<comment type="caution">
    <text evidence="3">The sequence shown here is derived from an EMBL/GenBank/DDBJ whole genome shotgun (WGS) entry which is preliminary data.</text>
</comment>
<accession>A0ABD0RFE7</accession>
<dbReference type="GO" id="GO:0016459">
    <property type="term" value="C:myosin complex"/>
    <property type="evidence" value="ECO:0007669"/>
    <property type="project" value="UniProtKB-KW"/>
</dbReference>
<dbReference type="GO" id="GO:0003779">
    <property type="term" value="F:actin binding"/>
    <property type="evidence" value="ECO:0007669"/>
    <property type="project" value="UniProtKB-KW"/>
</dbReference>
<dbReference type="Gene3D" id="1.20.120.720">
    <property type="entry name" value="Myosin VI head, motor domain, U50 subdomain"/>
    <property type="match status" value="1"/>
</dbReference>
<comment type="caution">
    <text evidence="1">Lacks conserved residue(s) required for the propagation of feature annotation.</text>
</comment>
<keyword evidence="1" id="KW-0009">Actin-binding</keyword>
<dbReference type="InterPro" id="IPR027417">
    <property type="entry name" value="P-loop_NTPase"/>
</dbReference>
<feature type="domain" description="Myosin motor" evidence="2">
    <location>
        <begin position="1"/>
        <end position="54"/>
    </location>
</feature>
<dbReference type="EMBL" id="JAMKFB020000003">
    <property type="protein sequence ID" value="KAL0197272.1"/>
    <property type="molecule type" value="Genomic_DNA"/>
</dbReference>
<evidence type="ECO:0000259" key="2">
    <source>
        <dbReference type="PROSITE" id="PS51456"/>
    </source>
</evidence>
<dbReference type="PANTHER" id="PTHR22692">
    <property type="entry name" value="MYOSIN VII, XV"/>
    <property type="match status" value="1"/>
</dbReference>
<dbReference type="PROSITE" id="PS51456">
    <property type="entry name" value="MYOSIN_MOTOR"/>
    <property type="match status" value="1"/>
</dbReference>
<gene>
    <name evidence="3" type="ORF">M9458_005812</name>
</gene>
<evidence type="ECO:0000313" key="4">
    <source>
        <dbReference type="Proteomes" id="UP001529510"/>
    </source>
</evidence>
<sequence>GGDCEIVGKNDGEDFRRLLSAMEILHFSAEDQSGIFRILSSILHLGNVFFERYE</sequence>
<feature type="non-terminal residue" evidence="3">
    <location>
        <position position="54"/>
    </location>
</feature>
<dbReference type="SUPFAM" id="SSF52540">
    <property type="entry name" value="P-loop containing nucleoside triphosphate hydrolases"/>
    <property type="match status" value="1"/>
</dbReference>
<dbReference type="InterPro" id="IPR001609">
    <property type="entry name" value="Myosin_head_motor_dom-like"/>
</dbReference>